<name>A0ABU1FR90_9MICC</name>
<dbReference type="Proteomes" id="UP001260872">
    <property type="component" value="Unassembled WGS sequence"/>
</dbReference>
<proteinExistence type="predicted"/>
<accession>A0ABU1FR90</accession>
<evidence type="ECO:0000313" key="2">
    <source>
        <dbReference type="Proteomes" id="UP001260872"/>
    </source>
</evidence>
<gene>
    <name evidence="1" type="ORF">RH857_03290</name>
</gene>
<comment type="caution">
    <text evidence="1">The sequence shown here is derived from an EMBL/GenBank/DDBJ whole genome shotgun (WGS) entry which is preliminary data.</text>
</comment>
<protein>
    <submittedName>
        <fullName evidence="1">Zinc-binding dehydrogenase</fullName>
    </submittedName>
</protein>
<sequence>MRRRPRSPPGPLFEELTQLAEGGYLEPVVDRTFPLAEIGEVQAALEAGGVLGKIVVDLGQDSHSTSEAPLRN</sequence>
<dbReference type="Pfam" id="PF13602">
    <property type="entry name" value="ADH_zinc_N_2"/>
    <property type="match status" value="1"/>
</dbReference>
<evidence type="ECO:0000313" key="1">
    <source>
        <dbReference type="EMBL" id="MDR5711165.1"/>
    </source>
</evidence>
<dbReference type="RefSeq" id="WP_310536552.1">
    <property type="nucleotide sequence ID" value="NZ_BAAAOC010000092.1"/>
</dbReference>
<keyword evidence="2" id="KW-1185">Reference proteome</keyword>
<organism evidence="1 2">
    <name type="scientific">Nesterenkonia flava</name>
    <dbReference type="NCBI Taxonomy" id="469799"/>
    <lineage>
        <taxon>Bacteria</taxon>
        <taxon>Bacillati</taxon>
        <taxon>Actinomycetota</taxon>
        <taxon>Actinomycetes</taxon>
        <taxon>Micrococcales</taxon>
        <taxon>Micrococcaceae</taxon>
        <taxon>Nesterenkonia</taxon>
    </lineage>
</organism>
<dbReference type="Gene3D" id="3.90.180.10">
    <property type="entry name" value="Medium-chain alcohol dehydrogenases, catalytic domain"/>
    <property type="match status" value="1"/>
</dbReference>
<dbReference type="Gene3D" id="3.40.50.720">
    <property type="entry name" value="NAD(P)-binding Rossmann-like Domain"/>
    <property type="match status" value="1"/>
</dbReference>
<reference evidence="2" key="1">
    <citation type="submission" date="2023-07" db="EMBL/GenBank/DDBJ databases">
        <title>Description of three actinobacteria isolated from air of manufacturing shop in a pharmaceutical factory.</title>
        <authorList>
            <person name="Zhang D.-F."/>
        </authorList>
    </citation>
    <scope>NUCLEOTIDE SEQUENCE [LARGE SCALE GENOMIC DNA]</scope>
    <source>
        <strain evidence="2">CCTCC AB 207010</strain>
    </source>
</reference>
<dbReference type="EMBL" id="JAVKGT010000006">
    <property type="protein sequence ID" value="MDR5711165.1"/>
    <property type="molecule type" value="Genomic_DNA"/>
</dbReference>